<keyword evidence="2" id="KW-1185">Reference proteome</keyword>
<reference evidence="1" key="1">
    <citation type="submission" date="2023-03" db="EMBL/GenBank/DDBJ databases">
        <title>Massive genome expansion in bonnet fungi (Mycena s.s.) driven by repeated elements and novel gene families across ecological guilds.</title>
        <authorList>
            <consortium name="Lawrence Berkeley National Laboratory"/>
            <person name="Harder C.B."/>
            <person name="Miyauchi S."/>
            <person name="Viragh M."/>
            <person name="Kuo A."/>
            <person name="Thoen E."/>
            <person name="Andreopoulos B."/>
            <person name="Lu D."/>
            <person name="Skrede I."/>
            <person name="Drula E."/>
            <person name="Henrissat B."/>
            <person name="Morin E."/>
            <person name="Kohler A."/>
            <person name="Barry K."/>
            <person name="LaButti K."/>
            <person name="Morin E."/>
            <person name="Salamov A."/>
            <person name="Lipzen A."/>
            <person name="Mereny Z."/>
            <person name="Hegedus B."/>
            <person name="Baldrian P."/>
            <person name="Stursova M."/>
            <person name="Weitz H."/>
            <person name="Taylor A."/>
            <person name="Grigoriev I.V."/>
            <person name="Nagy L.G."/>
            <person name="Martin F."/>
            <person name="Kauserud H."/>
        </authorList>
    </citation>
    <scope>NUCLEOTIDE SEQUENCE</scope>
    <source>
        <strain evidence="1">CBHHK182m</strain>
    </source>
</reference>
<name>A0AAD7MU91_9AGAR</name>
<evidence type="ECO:0000313" key="1">
    <source>
        <dbReference type="EMBL" id="KAJ7732879.1"/>
    </source>
</evidence>
<comment type="caution">
    <text evidence="1">The sequence shown here is derived from an EMBL/GenBank/DDBJ whole genome shotgun (WGS) entry which is preliminary data.</text>
</comment>
<sequence>MQGGTKSLGITRKRGQQIQHDSYIHQGTGVFAETPRDRTPSARTINNTIVVLALANQQVGPATYTLLFARMRAVAVVVHCRGISSDTPIGYTTPNCTALHGVLMVRVGEGGRIEALLEHRSRLATRTYGGELTQKTQQATAVGRTLIGGKPVGQPVANLYPQNQRDQTQRMNKYRNQLRSVKSSVDVHHVREHPESCGEPSQDSGASLDMGCTQGKWFEYSTVAASASRSRHKGFKWQEVGGKTPRGCAERRHGLHLLEILEAKNEGETRAARARITQSESTATRGPREFVEAGQLLTRIEAAFPGIRQGKIAQNSGEESSFDNGHIWTTWWCYKGLRPFEAAMWRCFLSAPVIRIALVVPDVVGDDVNEK</sequence>
<dbReference type="Proteomes" id="UP001215598">
    <property type="component" value="Unassembled WGS sequence"/>
</dbReference>
<organism evidence="1 2">
    <name type="scientific">Mycena metata</name>
    <dbReference type="NCBI Taxonomy" id="1033252"/>
    <lineage>
        <taxon>Eukaryota</taxon>
        <taxon>Fungi</taxon>
        <taxon>Dikarya</taxon>
        <taxon>Basidiomycota</taxon>
        <taxon>Agaricomycotina</taxon>
        <taxon>Agaricomycetes</taxon>
        <taxon>Agaricomycetidae</taxon>
        <taxon>Agaricales</taxon>
        <taxon>Marasmiineae</taxon>
        <taxon>Mycenaceae</taxon>
        <taxon>Mycena</taxon>
    </lineage>
</organism>
<dbReference type="AlphaFoldDB" id="A0AAD7MU91"/>
<evidence type="ECO:0000313" key="2">
    <source>
        <dbReference type="Proteomes" id="UP001215598"/>
    </source>
</evidence>
<protein>
    <submittedName>
        <fullName evidence="1">Uncharacterized protein</fullName>
    </submittedName>
</protein>
<gene>
    <name evidence="1" type="ORF">B0H16DRAFT_1468390</name>
</gene>
<dbReference type="EMBL" id="JARKIB010000142">
    <property type="protein sequence ID" value="KAJ7732879.1"/>
    <property type="molecule type" value="Genomic_DNA"/>
</dbReference>
<proteinExistence type="predicted"/>
<accession>A0AAD7MU91</accession>